<keyword evidence="5 9" id="KW-0028">Amino-acid biosynthesis</keyword>
<comment type="catalytic activity">
    <reaction evidence="8 9">
        <text>(2S,6S)-2,6-diaminopimelate = meso-2,6-diaminopimelate</text>
        <dbReference type="Rhea" id="RHEA:15393"/>
        <dbReference type="ChEBI" id="CHEBI:57609"/>
        <dbReference type="ChEBI" id="CHEBI:57791"/>
        <dbReference type="EC" id="5.1.1.7"/>
    </reaction>
</comment>
<dbReference type="GO" id="GO:0005829">
    <property type="term" value="C:cytosol"/>
    <property type="evidence" value="ECO:0007669"/>
    <property type="project" value="TreeGrafter"/>
</dbReference>
<gene>
    <name evidence="9" type="primary">dapF</name>
    <name evidence="11" type="ORF">BTN85_0357</name>
</gene>
<comment type="subunit">
    <text evidence="9">Homodimer.</text>
</comment>
<feature type="active site" description="Proton acceptor" evidence="9">
    <location>
        <position position="218"/>
    </location>
</feature>
<evidence type="ECO:0000256" key="6">
    <source>
        <dbReference type="ARBA" id="ARBA00023154"/>
    </source>
</evidence>
<keyword evidence="7 9" id="KW-0413">Isomerase</keyword>
<feature type="binding site" evidence="9">
    <location>
        <begin position="76"/>
        <end position="77"/>
    </location>
    <ligand>
        <name>substrate</name>
    </ligand>
</feature>
<dbReference type="InParanoid" id="A0A1Q6DU37"/>
<evidence type="ECO:0000256" key="1">
    <source>
        <dbReference type="ARBA" id="ARBA00005196"/>
    </source>
</evidence>
<feature type="binding site" evidence="9">
    <location>
        <begin position="208"/>
        <end position="209"/>
    </location>
    <ligand>
        <name>substrate</name>
    </ligand>
</feature>
<dbReference type="HAMAP" id="MF_00197">
    <property type="entry name" value="DAP_epimerase"/>
    <property type="match status" value="1"/>
</dbReference>
<dbReference type="AlphaFoldDB" id="A0A1Q6DU37"/>
<comment type="caution">
    <text evidence="11">The sequence shown here is derived from an EMBL/GenBank/DDBJ whole genome shotgun (WGS) entry which is preliminary data.</text>
</comment>
<evidence type="ECO:0000256" key="9">
    <source>
        <dbReference type="HAMAP-Rule" id="MF_00197"/>
    </source>
</evidence>
<evidence type="ECO:0000256" key="8">
    <source>
        <dbReference type="ARBA" id="ARBA00051712"/>
    </source>
</evidence>
<dbReference type="PANTHER" id="PTHR31689">
    <property type="entry name" value="DIAMINOPIMELATE EPIMERASE, CHLOROPLASTIC"/>
    <property type="match status" value="1"/>
</dbReference>
<evidence type="ECO:0000313" key="12">
    <source>
        <dbReference type="Proteomes" id="UP000185744"/>
    </source>
</evidence>
<evidence type="ECO:0000256" key="4">
    <source>
        <dbReference type="ARBA" id="ARBA00022490"/>
    </source>
</evidence>
<feature type="active site" evidence="10">
    <location>
        <position position="75"/>
    </location>
</feature>
<comment type="subcellular location">
    <subcellularLocation>
        <location evidence="9">Cytoplasm</location>
    </subcellularLocation>
</comment>
<dbReference type="NCBIfam" id="TIGR00652">
    <property type="entry name" value="DapF"/>
    <property type="match status" value="1"/>
</dbReference>
<reference evidence="11" key="1">
    <citation type="submission" date="2016-12" db="EMBL/GenBank/DDBJ databases">
        <title>Discovery of methanogenic haloarchaea.</title>
        <authorList>
            <person name="Sorokin D.Y."/>
            <person name="Makarova K.S."/>
            <person name="Abbas B."/>
            <person name="Ferrer M."/>
            <person name="Golyshin P.N."/>
        </authorList>
    </citation>
    <scope>NUCLEOTIDE SEQUENCE [LARGE SCALE GENOMIC DNA]</scope>
    <source>
        <strain evidence="11">HMET1</strain>
    </source>
</reference>
<dbReference type="InterPro" id="IPR001653">
    <property type="entry name" value="DAP_epimerase_DapF"/>
</dbReference>
<feature type="binding site" evidence="9">
    <location>
        <begin position="219"/>
        <end position="220"/>
    </location>
    <ligand>
        <name>substrate</name>
    </ligand>
</feature>
<evidence type="ECO:0000256" key="7">
    <source>
        <dbReference type="ARBA" id="ARBA00023235"/>
    </source>
</evidence>
<feature type="binding site" evidence="9">
    <location>
        <position position="12"/>
    </location>
    <ligand>
        <name>substrate</name>
    </ligand>
</feature>
<name>A0A1Q6DU37_METT1</name>
<dbReference type="FunFam" id="3.10.310.10:FF:000001">
    <property type="entry name" value="Diaminopimelate epimerase"/>
    <property type="match status" value="1"/>
</dbReference>
<evidence type="ECO:0000313" key="11">
    <source>
        <dbReference type="EMBL" id="OKY77881.1"/>
    </source>
</evidence>
<dbReference type="PANTHER" id="PTHR31689:SF0">
    <property type="entry name" value="DIAMINOPIMELATE EPIMERASE"/>
    <property type="match status" value="1"/>
</dbReference>
<dbReference type="Proteomes" id="UP000185744">
    <property type="component" value="Unassembled WGS sequence"/>
</dbReference>
<dbReference type="UniPathway" id="UPA00034">
    <property type="reaction ID" value="UER00025"/>
</dbReference>
<dbReference type="EC" id="5.1.1.7" evidence="3 9"/>
<dbReference type="PROSITE" id="PS01326">
    <property type="entry name" value="DAP_EPIMERASE"/>
    <property type="match status" value="1"/>
</dbReference>
<dbReference type="SUPFAM" id="SSF54506">
    <property type="entry name" value="Diaminopimelate epimerase-like"/>
    <property type="match status" value="2"/>
</dbReference>
<evidence type="ECO:0000256" key="3">
    <source>
        <dbReference type="ARBA" id="ARBA00013080"/>
    </source>
</evidence>
<dbReference type="GO" id="GO:0008837">
    <property type="term" value="F:diaminopimelate epimerase activity"/>
    <property type="evidence" value="ECO:0007669"/>
    <property type="project" value="UniProtKB-UniRule"/>
</dbReference>
<dbReference type="EMBL" id="MSDW01000001">
    <property type="protein sequence ID" value="OKY77881.1"/>
    <property type="molecule type" value="Genomic_DNA"/>
</dbReference>
<evidence type="ECO:0000256" key="2">
    <source>
        <dbReference type="ARBA" id="ARBA00010219"/>
    </source>
</evidence>
<comment type="caution">
    <text evidence="9">Lacks conserved residue(s) required for the propagation of feature annotation.</text>
</comment>
<dbReference type="Gene3D" id="3.10.310.10">
    <property type="entry name" value="Diaminopimelate Epimerase, Chain A, domain 1"/>
    <property type="match status" value="2"/>
</dbReference>
<proteinExistence type="inferred from homology"/>
<feature type="active site" description="Proton donor" evidence="9">
    <location>
        <position position="75"/>
    </location>
</feature>
<keyword evidence="12" id="KW-1185">Reference proteome</keyword>
<comment type="similarity">
    <text evidence="2 9">Belongs to the diaminopimelate epimerase family.</text>
</comment>
<keyword evidence="6 9" id="KW-0457">Lysine biosynthesis</keyword>
<dbReference type="GO" id="GO:0009089">
    <property type="term" value="P:lysine biosynthetic process via diaminopimelate"/>
    <property type="evidence" value="ECO:0007669"/>
    <property type="project" value="UniProtKB-UniRule"/>
</dbReference>
<dbReference type="STRING" id="1903181.BTN85_0357"/>
<evidence type="ECO:0000256" key="10">
    <source>
        <dbReference type="PROSITE-ProRule" id="PRU10125"/>
    </source>
</evidence>
<evidence type="ECO:0000256" key="5">
    <source>
        <dbReference type="ARBA" id="ARBA00022605"/>
    </source>
</evidence>
<keyword evidence="4 9" id="KW-0963">Cytoplasm</keyword>
<accession>A0A1Q6DU37</accession>
<protein>
    <recommendedName>
        <fullName evidence="3 9">Diaminopimelate epimerase</fullName>
        <shortName evidence="9">DAP epimerase</shortName>
        <ecNumber evidence="3 9">5.1.1.7</ecNumber>
    </recommendedName>
    <alternativeName>
        <fullName evidence="9">PLP-independent amino acid racemase</fullName>
    </alternativeName>
</protein>
<feature type="site" description="Could be important to modulate the pK values of the two catalytic cysteine residues" evidence="9">
    <location>
        <position position="208"/>
    </location>
</feature>
<feature type="binding site" evidence="9">
    <location>
        <position position="190"/>
    </location>
    <ligand>
        <name>substrate</name>
    </ligand>
</feature>
<sequence length="280" mass="31477">MIDFTKMHGNGNDFILINEFETKKVVEENKSEFAKKYCDRKFGIGADGVLFLQPSREYDFKMRIFNSDGTEANMCGNGIRCIAKFALDQEITQKSKLAIETNSGPLNVETRENKKFWAKVNMGKPQFKRNKIPAKGEGTFLEQKIDQYSVSAVNTGVPHAVIFRKNINNLDIEKEAPKIRYNEKFPEGANVNYVKVLNENKIKVRTYERGIESETLSCGTGSVASAAISKKLDKTKGNTINVITKGGKLNIIFKNQEAYMEGPAKTVFKGKTSKQFSIVE</sequence>
<feature type="binding site" evidence="9">
    <location>
        <position position="66"/>
    </location>
    <ligand>
        <name>substrate</name>
    </ligand>
</feature>
<feature type="site" description="Could be important to modulate the pK values of the two catalytic cysteine residues" evidence="9">
    <location>
        <position position="159"/>
    </location>
</feature>
<dbReference type="Pfam" id="PF01678">
    <property type="entry name" value="DAP_epimerase"/>
    <property type="match status" value="2"/>
</dbReference>
<organism evidence="11 12">
    <name type="scientific">Methanohalarchaeum thermophilum</name>
    <dbReference type="NCBI Taxonomy" id="1903181"/>
    <lineage>
        <taxon>Archaea</taxon>
        <taxon>Methanobacteriati</taxon>
        <taxon>Methanobacteriota</taxon>
        <taxon>Methanonatronarchaeia</taxon>
        <taxon>Methanonatronarchaeales</taxon>
        <taxon>Methanonatronarchaeaceae</taxon>
        <taxon>Candidatus Methanohalarchaeum</taxon>
    </lineage>
</organism>
<dbReference type="InterPro" id="IPR018510">
    <property type="entry name" value="DAP_epimerase_AS"/>
</dbReference>
<comment type="pathway">
    <text evidence="1 9">Amino-acid biosynthesis; L-lysine biosynthesis via DAP pathway; DL-2,6-diaminopimelate from LL-2,6-diaminopimelate: step 1/1.</text>
</comment>
<comment type="function">
    <text evidence="9">Catalyzes the stereoinversion of LL-2,6-diaminopimelate (L,L-DAP) to meso-diaminopimelate (meso-DAP), a precursor of L-lysine.</text>
</comment>
<dbReference type="FunCoup" id="A0A1Q6DU37">
    <property type="interactions" value="146"/>
</dbReference>